<dbReference type="Pfam" id="PF13579">
    <property type="entry name" value="Glyco_trans_4_4"/>
    <property type="match status" value="1"/>
</dbReference>
<organism evidence="5 6">
    <name type="scientific">Sphingomonas populi</name>
    <dbReference type="NCBI Taxonomy" id="2484750"/>
    <lineage>
        <taxon>Bacteria</taxon>
        <taxon>Pseudomonadati</taxon>
        <taxon>Pseudomonadota</taxon>
        <taxon>Alphaproteobacteria</taxon>
        <taxon>Sphingomonadales</taxon>
        <taxon>Sphingomonadaceae</taxon>
        <taxon>Sphingomonas</taxon>
    </lineage>
</organism>
<comment type="caution">
    <text evidence="5">The sequence shown here is derived from an EMBL/GenBank/DDBJ whole genome shotgun (WGS) entry which is preliminary data.</text>
</comment>
<keyword evidence="1" id="KW-0328">Glycosyltransferase</keyword>
<dbReference type="EMBL" id="SGIS01000006">
    <property type="protein sequence ID" value="RZF65412.1"/>
    <property type="molecule type" value="Genomic_DNA"/>
</dbReference>
<dbReference type="InterPro" id="IPR028098">
    <property type="entry name" value="Glyco_trans_4-like_N"/>
</dbReference>
<dbReference type="PANTHER" id="PTHR12526:SF510">
    <property type="entry name" value="D-INOSITOL 3-PHOSPHATE GLYCOSYLTRANSFERASE"/>
    <property type="match status" value="1"/>
</dbReference>
<name>A0A4Q6Y4Y7_9SPHN</name>
<evidence type="ECO:0000259" key="3">
    <source>
        <dbReference type="Pfam" id="PF00534"/>
    </source>
</evidence>
<reference evidence="5 6" key="1">
    <citation type="submission" date="2019-02" db="EMBL/GenBank/DDBJ databases">
        <authorList>
            <person name="Li Y."/>
        </authorList>
    </citation>
    <scope>NUCLEOTIDE SEQUENCE [LARGE SCALE GENOMIC DNA]</scope>
    <source>
        <strain evidence="5 6">3-7</strain>
    </source>
</reference>
<dbReference type="GO" id="GO:0016757">
    <property type="term" value="F:glycosyltransferase activity"/>
    <property type="evidence" value="ECO:0007669"/>
    <property type="project" value="UniProtKB-KW"/>
</dbReference>
<evidence type="ECO:0000259" key="4">
    <source>
        <dbReference type="Pfam" id="PF13579"/>
    </source>
</evidence>
<keyword evidence="6" id="KW-1185">Reference proteome</keyword>
<dbReference type="RefSeq" id="WP_130155657.1">
    <property type="nucleotide sequence ID" value="NZ_SGIS01000006.1"/>
</dbReference>
<evidence type="ECO:0000313" key="6">
    <source>
        <dbReference type="Proteomes" id="UP000292085"/>
    </source>
</evidence>
<dbReference type="Gene3D" id="3.40.50.2000">
    <property type="entry name" value="Glycogen Phosphorylase B"/>
    <property type="match status" value="2"/>
</dbReference>
<feature type="domain" description="Glycosyl transferase family 1" evidence="3">
    <location>
        <begin position="193"/>
        <end position="330"/>
    </location>
</feature>
<sequence>MLSPRAPSAHILTYAQTLKGGGVEDALLRLAAGWVAHGRRVTLVIGEAAGPLAAKVPLGVEVIELGDATYLGMVGVAEIAARLGPDLIFCPGNHYTAVAAWIRLRLGGACPPIVAKVSNALDRRDQGWPLAPAYRVWLGWHRHFVDHLVAMTPAMKSEAIRTIGLPAAKLSVIANPPVQRVAGAARSPVPAGRFLLGVGRLAPQKRWDRLIASFARLADRDISLMILGEGEARGALEAQVAALGLSERVMLPGHVADPTFAIEHAAALALVSDFEGVPGVLREALAAGTPVVATESSVAVREIVASPALGTVVDANDSAGLVAALDHWLAPGRLRPAPVPQPGADSAIAYLALFDDLVLARRAGIRAPASVPALALPICASFLRAPVRERV</sequence>
<protein>
    <submittedName>
        <fullName evidence="5">Glycosyltransferase</fullName>
    </submittedName>
</protein>
<dbReference type="Pfam" id="PF00534">
    <property type="entry name" value="Glycos_transf_1"/>
    <property type="match status" value="1"/>
</dbReference>
<dbReference type="OrthoDB" id="9790710at2"/>
<accession>A0A4Q6Y4Y7</accession>
<dbReference type="PANTHER" id="PTHR12526">
    <property type="entry name" value="GLYCOSYLTRANSFERASE"/>
    <property type="match status" value="1"/>
</dbReference>
<evidence type="ECO:0000256" key="2">
    <source>
        <dbReference type="ARBA" id="ARBA00022679"/>
    </source>
</evidence>
<dbReference type="CDD" id="cd03811">
    <property type="entry name" value="GT4_GT28_WabH-like"/>
    <property type="match status" value="1"/>
</dbReference>
<dbReference type="InterPro" id="IPR001296">
    <property type="entry name" value="Glyco_trans_1"/>
</dbReference>
<evidence type="ECO:0000256" key="1">
    <source>
        <dbReference type="ARBA" id="ARBA00022676"/>
    </source>
</evidence>
<dbReference type="SUPFAM" id="SSF53756">
    <property type="entry name" value="UDP-Glycosyltransferase/glycogen phosphorylase"/>
    <property type="match status" value="1"/>
</dbReference>
<dbReference type="Proteomes" id="UP000292085">
    <property type="component" value="Unassembled WGS sequence"/>
</dbReference>
<feature type="domain" description="Glycosyltransferase subfamily 4-like N-terminal" evidence="4">
    <location>
        <begin position="21"/>
        <end position="175"/>
    </location>
</feature>
<dbReference type="AlphaFoldDB" id="A0A4Q6Y4Y7"/>
<evidence type="ECO:0000313" key="5">
    <source>
        <dbReference type="EMBL" id="RZF65412.1"/>
    </source>
</evidence>
<keyword evidence="2 5" id="KW-0808">Transferase</keyword>
<gene>
    <name evidence="5" type="ORF">EWE75_05430</name>
</gene>
<proteinExistence type="predicted"/>